<organism evidence="2 3">
    <name type="scientific">Acanthoscelides obtectus</name>
    <name type="common">Bean weevil</name>
    <name type="synonym">Bruchus obtectus</name>
    <dbReference type="NCBI Taxonomy" id="200917"/>
    <lineage>
        <taxon>Eukaryota</taxon>
        <taxon>Metazoa</taxon>
        <taxon>Ecdysozoa</taxon>
        <taxon>Arthropoda</taxon>
        <taxon>Hexapoda</taxon>
        <taxon>Insecta</taxon>
        <taxon>Pterygota</taxon>
        <taxon>Neoptera</taxon>
        <taxon>Endopterygota</taxon>
        <taxon>Coleoptera</taxon>
        <taxon>Polyphaga</taxon>
        <taxon>Cucujiformia</taxon>
        <taxon>Chrysomeloidea</taxon>
        <taxon>Chrysomelidae</taxon>
        <taxon>Bruchinae</taxon>
        <taxon>Bruchini</taxon>
        <taxon>Acanthoscelides</taxon>
    </lineage>
</organism>
<evidence type="ECO:0000313" key="3">
    <source>
        <dbReference type="Proteomes" id="UP001152888"/>
    </source>
</evidence>
<feature type="signal peptide" evidence="1">
    <location>
        <begin position="1"/>
        <end position="18"/>
    </location>
</feature>
<dbReference type="Proteomes" id="UP001152888">
    <property type="component" value="Unassembled WGS sequence"/>
</dbReference>
<reference evidence="2" key="1">
    <citation type="submission" date="2022-03" db="EMBL/GenBank/DDBJ databases">
        <authorList>
            <person name="Sayadi A."/>
        </authorList>
    </citation>
    <scope>NUCLEOTIDE SEQUENCE</scope>
</reference>
<dbReference type="OrthoDB" id="10325486at2759"/>
<name>A0A9P0KQE5_ACAOB</name>
<evidence type="ECO:0000313" key="2">
    <source>
        <dbReference type="EMBL" id="CAH1980293.1"/>
    </source>
</evidence>
<feature type="chain" id="PRO_5040174241" evidence="1">
    <location>
        <begin position="19"/>
        <end position="121"/>
    </location>
</feature>
<protein>
    <submittedName>
        <fullName evidence="2">Uncharacterized protein</fullName>
    </submittedName>
</protein>
<comment type="caution">
    <text evidence="2">The sequence shown here is derived from an EMBL/GenBank/DDBJ whole genome shotgun (WGS) entry which is preliminary data.</text>
</comment>
<keyword evidence="3" id="KW-1185">Reference proteome</keyword>
<sequence length="121" mass="13999">MIKRTIFYLLVVNYLLFAQEPPPNGTYNVPSNCKFPFGYEQQINVNDLDNHTNKVHCVEGKDLNALEGKCPLDPTNGSLMKYNVTYQMFLEMLKYCTVCVARLFYISHKILVQKRGKIDKT</sequence>
<proteinExistence type="predicted"/>
<keyword evidence="1" id="KW-0732">Signal</keyword>
<accession>A0A9P0KQE5</accession>
<dbReference type="EMBL" id="CAKOFQ010006892">
    <property type="protein sequence ID" value="CAH1980293.1"/>
    <property type="molecule type" value="Genomic_DNA"/>
</dbReference>
<evidence type="ECO:0000256" key="1">
    <source>
        <dbReference type="SAM" id="SignalP"/>
    </source>
</evidence>
<gene>
    <name evidence="2" type="ORF">ACAOBT_LOCUS13892</name>
</gene>
<dbReference type="AlphaFoldDB" id="A0A9P0KQE5"/>